<reference evidence="14 15" key="1">
    <citation type="journal article" date="2018" name="Mol. Plant">
        <title>The genome of Artemisia annua provides insight into the evolution of Asteraceae family and artemisinin biosynthesis.</title>
        <authorList>
            <person name="Shen Q."/>
            <person name="Zhang L."/>
            <person name="Liao Z."/>
            <person name="Wang S."/>
            <person name="Yan T."/>
            <person name="Shi P."/>
            <person name="Liu M."/>
            <person name="Fu X."/>
            <person name="Pan Q."/>
            <person name="Wang Y."/>
            <person name="Lv Z."/>
            <person name="Lu X."/>
            <person name="Zhang F."/>
            <person name="Jiang W."/>
            <person name="Ma Y."/>
            <person name="Chen M."/>
            <person name="Hao X."/>
            <person name="Li L."/>
            <person name="Tang Y."/>
            <person name="Lv G."/>
            <person name="Zhou Y."/>
            <person name="Sun X."/>
            <person name="Brodelius P.E."/>
            <person name="Rose J.K.C."/>
            <person name="Tang K."/>
        </authorList>
    </citation>
    <scope>NUCLEOTIDE SEQUENCE [LARGE SCALE GENOMIC DNA]</scope>
    <source>
        <strain evidence="15">cv. Huhao1</strain>
        <tissue evidence="14">Leaf</tissue>
    </source>
</reference>
<keyword evidence="11" id="KW-0325">Glycoprotein</keyword>
<evidence type="ECO:0000256" key="3">
    <source>
        <dbReference type="ARBA" id="ARBA00022692"/>
    </source>
</evidence>
<evidence type="ECO:0000256" key="9">
    <source>
        <dbReference type="ARBA" id="ARBA00023136"/>
    </source>
</evidence>
<proteinExistence type="predicted"/>
<evidence type="ECO:0000256" key="8">
    <source>
        <dbReference type="ARBA" id="ARBA00022989"/>
    </source>
</evidence>
<feature type="domain" description="Leucine-rich repeat-containing N-terminal plant-type" evidence="13">
    <location>
        <begin position="34"/>
        <end position="71"/>
    </location>
</feature>
<evidence type="ECO:0000256" key="5">
    <source>
        <dbReference type="ARBA" id="ARBA00022737"/>
    </source>
</evidence>
<evidence type="ECO:0000256" key="6">
    <source>
        <dbReference type="ARBA" id="ARBA00022741"/>
    </source>
</evidence>
<keyword evidence="2" id="KW-0433">Leucine-rich repeat</keyword>
<dbReference type="Pfam" id="PF08263">
    <property type="entry name" value="LRRNT_2"/>
    <property type="match status" value="1"/>
</dbReference>
<dbReference type="STRING" id="35608.A0A2U1L1J7"/>
<dbReference type="InterPro" id="IPR032675">
    <property type="entry name" value="LRR_dom_sf"/>
</dbReference>
<evidence type="ECO:0000256" key="2">
    <source>
        <dbReference type="ARBA" id="ARBA00022614"/>
    </source>
</evidence>
<dbReference type="AlphaFoldDB" id="A0A2U1L1J7"/>
<dbReference type="Proteomes" id="UP000245207">
    <property type="component" value="Unassembled WGS sequence"/>
</dbReference>
<dbReference type="InterPro" id="IPR025875">
    <property type="entry name" value="Leu-rich_rpt_4"/>
</dbReference>
<dbReference type="FunFam" id="3.80.10.10:FF:000101">
    <property type="entry name" value="LRR receptor-like serine/threonine-protein kinase ERECTA"/>
    <property type="match status" value="1"/>
</dbReference>
<comment type="subcellular location">
    <subcellularLocation>
        <location evidence="1">Membrane</location>
        <topology evidence="1">Single-pass type I membrane protein</topology>
    </subcellularLocation>
</comment>
<dbReference type="SUPFAM" id="SSF52058">
    <property type="entry name" value="L domain-like"/>
    <property type="match status" value="1"/>
</dbReference>
<dbReference type="OrthoDB" id="1706439at2759"/>
<dbReference type="GO" id="GO:0005524">
    <property type="term" value="F:ATP binding"/>
    <property type="evidence" value="ECO:0007669"/>
    <property type="project" value="UniProtKB-KW"/>
</dbReference>
<evidence type="ECO:0000256" key="7">
    <source>
        <dbReference type="ARBA" id="ARBA00022840"/>
    </source>
</evidence>
<evidence type="ECO:0000313" key="14">
    <source>
        <dbReference type="EMBL" id="PWA42834.1"/>
    </source>
</evidence>
<dbReference type="PANTHER" id="PTHR48004">
    <property type="entry name" value="OS01G0149700 PROTEIN"/>
    <property type="match status" value="1"/>
</dbReference>
<keyword evidence="3 12" id="KW-0812">Transmembrane</keyword>
<keyword evidence="5" id="KW-0677">Repeat</keyword>
<evidence type="ECO:0000256" key="12">
    <source>
        <dbReference type="SAM" id="Phobius"/>
    </source>
</evidence>
<evidence type="ECO:0000259" key="13">
    <source>
        <dbReference type="Pfam" id="PF08263"/>
    </source>
</evidence>
<keyword evidence="8 12" id="KW-1133">Transmembrane helix</keyword>
<sequence>MNPWLPNKQAIPFLVFTFLQIIAFSTVIHTKAVDDRVALLAIKSKINGDPQGVMSSWNDSVHFCQWEGIACGSRHQRVTNFNLSSRGISGSLSPSIGNLSFLKVILLQNNLLSGEIPPQVGRLIRLKELHLYNNSFQGKIPPSLANCSNLEALHMGSNNLVGKIPDEFGSLYMLKLLNFYKNKIEGGIPQFIGNLTFLRSLSFANCGLGGRIPDVFHQLSNLRRIALLGNNLVGTVPRSFYNLSSLELVYFDNNRLTGGLPINFGLRQPRLNVLSLSDNQFTGSLPPSLLNSQELLVLDVARNNFSGKLVITSHKICNLEIVSLNSNGFGSGEDDDELLKFVDALSICKSLGLLNLSYNRMRGFLPDSLGNLSASLYYLGLRSNVIQGSLPASIGNLISLMFLDVNSNLIEGPIPPSICSFNNLRYLDMSNNSFGGVIPQCFGKIMSSLEVIDLGNNFLGGTIPIVYKNCGRLEGLILNGNQLEGEVPSSLSKCQSLKVLDLGNNNLNGTFPIWSRDLPKLSVLVLRSNNFQGPIETSSTTQLPFSSLRVLDLSHNGFIGNLPEKYFESFNSMKNAPKKSSKPEYLTIRGMTYDVTIVNPSTPNDKVDGEEEDEESRFTWKVVMLGYGCGTFLGVVLGCLMLSTGRPKWFNANVDAIEHLLHTRRNKRRYRYIGK</sequence>
<gene>
    <name evidence="14" type="ORF">CTI12_AA541030</name>
</gene>
<dbReference type="InterPro" id="IPR052941">
    <property type="entry name" value="StomDev_PlantInt_Reg"/>
</dbReference>
<keyword evidence="10" id="KW-0675">Receptor</keyword>
<keyword evidence="7" id="KW-0067">ATP-binding</keyword>
<dbReference type="EMBL" id="PKPP01012168">
    <property type="protein sequence ID" value="PWA42834.1"/>
    <property type="molecule type" value="Genomic_DNA"/>
</dbReference>
<dbReference type="Pfam" id="PF00560">
    <property type="entry name" value="LRR_1"/>
    <property type="match status" value="6"/>
</dbReference>
<evidence type="ECO:0000256" key="1">
    <source>
        <dbReference type="ARBA" id="ARBA00004479"/>
    </source>
</evidence>
<dbReference type="InterPro" id="IPR001611">
    <property type="entry name" value="Leu-rich_rpt"/>
</dbReference>
<dbReference type="Pfam" id="PF13855">
    <property type="entry name" value="LRR_8"/>
    <property type="match status" value="1"/>
</dbReference>
<accession>A0A2U1L1J7</accession>
<evidence type="ECO:0000256" key="4">
    <source>
        <dbReference type="ARBA" id="ARBA00022729"/>
    </source>
</evidence>
<protein>
    <submittedName>
        <fullName evidence="14">Leucine-rich repeat protein</fullName>
    </submittedName>
</protein>
<dbReference type="InterPro" id="IPR013210">
    <property type="entry name" value="LRR_N_plant-typ"/>
</dbReference>
<evidence type="ECO:0000256" key="10">
    <source>
        <dbReference type="ARBA" id="ARBA00023170"/>
    </source>
</evidence>
<evidence type="ECO:0000313" key="15">
    <source>
        <dbReference type="Proteomes" id="UP000245207"/>
    </source>
</evidence>
<dbReference type="SUPFAM" id="SSF52047">
    <property type="entry name" value="RNI-like"/>
    <property type="match status" value="1"/>
</dbReference>
<organism evidence="14 15">
    <name type="scientific">Artemisia annua</name>
    <name type="common">Sweet wormwood</name>
    <dbReference type="NCBI Taxonomy" id="35608"/>
    <lineage>
        <taxon>Eukaryota</taxon>
        <taxon>Viridiplantae</taxon>
        <taxon>Streptophyta</taxon>
        <taxon>Embryophyta</taxon>
        <taxon>Tracheophyta</taxon>
        <taxon>Spermatophyta</taxon>
        <taxon>Magnoliopsida</taxon>
        <taxon>eudicotyledons</taxon>
        <taxon>Gunneridae</taxon>
        <taxon>Pentapetalae</taxon>
        <taxon>asterids</taxon>
        <taxon>campanulids</taxon>
        <taxon>Asterales</taxon>
        <taxon>Asteraceae</taxon>
        <taxon>Asteroideae</taxon>
        <taxon>Anthemideae</taxon>
        <taxon>Artemisiinae</taxon>
        <taxon>Artemisia</taxon>
    </lineage>
</organism>
<dbReference type="PANTHER" id="PTHR48004:SF73">
    <property type="entry name" value="RECEPTOR-LIKE PROTEIN 16-RELATED"/>
    <property type="match status" value="1"/>
</dbReference>
<keyword evidence="6" id="KW-0547">Nucleotide-binding</keyword>
<dbReference type="Gene3D" id="3.80.10.10">
    <property type="entry name" value="Ribonuclease Inhibitor"/>
    <property type="match status" value="2"/>
</dbReference>
<comment type="caution">
    <text evidence="14">The sequence shown here is derived from an EMBL/GenBank/DDBJ whole genome shotgun (WGS) entry which is preliminary data.</text>
</comment>
<dbReference type="Pfam" id="PF12799">
    <property type="entry name" value="LRR_4"/>
    <property type="match status" value="1"/>
</dbReference>
<keyword evidence="15" id="KW-1185">Reference proteome</keyword>
<evidence type="ECO:0000256" key="11">
    <source>
        <dbReference type="ARBA" id="ARBA00023180"/>
    </source>
</evidence>
<dbReference type="FunFam" id="3.80.10.10:FF:000095">
    <property type="entry name" value="LRR receptor-like serine/threonine-protein kinase GSO1"/>
    <property type="match status" value="1"/>
</dbReference>
<name>A0A2U1L1J7_ARTAN</name>
<dbReference type="GO" id="GO:0016020">
    <property type="term" value="C:membrane"/>
    <property type="evidence" value="ECO:0007669"/>
    <property type="project" value="UniProtKB-SubCell"/>
</dbReference>
<keyword evidence="4" id="KW-0732">Signal</keyword>
<keyword evidence="9 12" id="KW-0472">Membrane</keyword>
<feature type="transmembrane region" description="Helical" evidence="12">
    <location>
        <begin position="622"/>
        <end position="642"/>
    </location>
</feature>